<dbReference type="Gene3D" id="3.90.1750.20">
    <property type="entry name" value="Putative Large Serine Recombinase, Chain B, Domain 2"/>
    <property type="match status" value="1"/>
</dbReference>
<dbReference type="Gene3D" id="3.40.50.1390">
    <property type="entry name" value="Resolvase, N-terminal catalytic domain"/>
    <property type="match status" value="1"/>
</dbReference>
<dbReference type="InterPro" id="IPR025827">
    <property type="entry name" value="Zn_ribbon_recom_dom"/>
</dbReference>
<dbReference type="SMART" id="SM00857">
    <property type="entry name" value="Resolvase"/>
    <property type="match status" value="1"/>
</dbReference>
<dbReference type="OrthoDB" id="3372479at2"/>
<proteinExistence type="predicted"/>
<accession>A0A372FQM6</accession>
<dbReference type="InterPro" id="IPR038109">
    <property type="entry name" value="DNA_bind_recomb_sf"/>
</dbReference>
<reference evidence="2 3" key="1">
    <citation type="submission" date="2018-08" db="EMBL/GenBank/DDBJ databases">
        <title>Verrucosispora craniellae sp. nov., isolated from a marine sponge in the South China Sea.</title>
        <authorList>
            <person name="Li L."/>
            <person name="Lin H.W."/>
        </authorList>
    </citation>
    <scope>NUCLEOTIDE SEQUENCE [LARGE SCALE GENOMIC DNA]</scope>
    <source>
        <strain evidence="2 3">LHW63014</strain>
    </source>
</reference>
<dbReference type="PANTHER" id="PTHR30461">
    <property type="entry name" value="DNA-INVERTASE FROM LAMBDOID PROPHAGE"/>
    <property type="match status" value="1"/>
</dbReference>
<organism evidence="2 3">
    <name type="scientific">Micromonospora craniellae</name>
    <dbReference type="NCBI Taxonomy" id="2294034"/>
    <lineage>
        <taxon>Bacteria</taxon>
        <taxon>Bacillati</taxon>
        <taxon>Actinomycetota</taxon>
        <taxon>Actinomycetes</taxon>
        <taxon>Micromonosporales</taxon>
        <taxon>Micromonosporaceae</taxon>
        <taxon>Micromonospora</taxon>
    </lineage>
</organism>
<dbReference type="InterPro" id="IPR050639">
    <property type="entry name" value="SSR_resolvase"/>
</dbReference>
<dbReference type="InterPro" id="IPR036162">
    <property type="entry name" value="Resolvase-like_N_sf"/>
</dbReference>
<dbReference type="SUPFAM" id="SSF53041">
    <property type="entry name" value="Resolvase-like"/>
    <property type="match status" value="1"/>
</dbReference>
<protein>
    <submittedName>
        <fullName evidence="2">Recombinase family protein</fullName>
    </submittedName>
</protein>
<dbReference type="Pfam" id="PF07508">
    <property type="entry name" value="Recombinase"/>
    <property type="match status" value="1"/>
</dbReference>
<dbReference type="Pfam" id="PF13408">
    <property type="entry name" value="Zn_ribbon_recom"/>
    <property type="match status" value="1"/>
</dbReference>
<keyword evidence="3" id="KW-1185">Reference proteome</keyword>
<dbReference type="InterPro" id="IPR011109">
    <property type="entry name" value="DNA_bind_recombinase_dom"/>
</dbReference>
<dbReference type="EMBL" id="QVFU01000091">
    <property type="protein sequence ID" value="RFS40984.1"/>
    <property type="molecule type" value="Genomic_DNA"/>
</dbReference>
<dbReference type="PROSITE" id="PS51737">
    <property type="entry name" value="RECOMBINASE_DNA_BIND"/>
    <property type="match status" value="1"/>
</dbReference>
<dbReference type="AlphaFoldDB" id="A0A372FQM6"/>
<comment type="caution">
    <text evidence="2">The sequence shown here is derived from an EMBL/GenBank/DDBJ whole genome shotgun (WGS) entry which is preliminary data.</text>
</comment>
<dbReference type="InterPro" id="IPR006119">
    <property type="entry name" value="Resolv_N"/>
</dbReference>
<dbReference type="Proteomes" id="UP000262621">
    <property type="component" value="Unassembled WGS sequence"/>
</dbReference>
<gene>
    <name evidence="2" type="ORF">D0Q02_29950</name>
</gene>
<dbReference type="RefSeq" id="WP_117231271.1">
    <property type="nucleotide sequence ID" value="NZ_CP061725.1"/>
</dbReference>
<dbReference type="CDD" id="cd00338">
    <property type="entry name" value="Ser_Recombinase"/>
    <property type="match status" value="1"/>
</dbReference>
<dbReference type="PANTHER" id="PTHR30461:SF23">
    <property type="entry name" value="DNA RECOMBINASE-RELATED"/>
    <property type="match status" value="1"/>
</dbReference>
<dbReference type="Pfam" id="PF00239">
    <property type="entry name" value="Resolvase"/>
    <property type="match status" value="1"/>
</dbReference>
<feature type="domain" description="Recombinase" evidence="1">
    <location>
        <begin position="166"/>
        <end position="327"/>
    </location>
</feature>
<sequence>MTTLPFAFLGRCSTEDQQDPESSRGWQRNRATALIEPHGGIIVTEFFDIGQSRSLPWQRRPEANALLQALRDPNRGFTAVVIGEPHRAFYGNQFGLTFPLFTHYGVALWVPEVGGPLDPDNEAHDLVMSVFGGMSKGERNRIKVRVRTAMAAQTKLEGRFLGGRPPYGYRLIDLGPHPNPGKAADGKRLHGLALDDNTAPVVVRIFAEFLAGNGLYVIAEGLTADGIPCPSAYDRARNPHRSGIAWSKSAIRVILTNPRYTGRQVWNRQRTDEILLDVNDVAMGHTSVMRWNPQQQWVTSNDEAHPAIIDPETFDAAQALLRRRGRGPGGEHKKHRARHIYLLKGTLYCALCNRKMQGQRSNGEAYYRCRYAQEYALANKINHPRNVYLRERDLIGPLDAALAQAFAPHRIADTITALAEHQKAPDIDHEADRARTQLAECDTKLTRHKAALEAGADPTVVTRWIAEVETERRSILAVLNRARPQQAHHHLTRQQISDLVTALGDIVTVLREADPTDRAEVYRQIGLRLTYDPGKQKVRVQAQPVADFHGEMVGVRGGIRPQTPSTPAGNRCSCVAQ</sequence>
<dbReference type="GO" id="GO:0000150">
    <property type="term" value="F:DNA strand exchange activity"/>
    <property type="evidence" value="ECO:0007669"/>
    <property type="project" value="InterPro"/>
</dbReference>
<dbReference type="GO" id="GO:0003677">
    <property type="term" value="F:DNA binding"/>
    <property type="evidence" value="ECO:0007669"/>
    <property type="project" value="InterPro"/>
</dbReference>
<evidence type="ECO:0000313" key="3">
    <source>
        <dbReference type="Proteomes" id="UP000262621"/>
    </source>
</evidence>
<evidence type="ECO:0000313" key="2">
    <source>
        <dbReference type="EMBL" id="RFS40984.1"/>
    </source>
</evidence>
<evidence type="ECO:0000259" key="1">
    <source>
        <dbReference type="PROSITE" id="PS51737"/>
    </source>
</evidence>
<name>A0A372FQM6_9ACTN</name>